<protein>
    <submittedName>
        <fullName evidence="1">Uncharacterized protein</fullName>
    </submittedName>
</protein>
<organism evidence="1">
    <name type="scientific">Arundo donax</name>
    <name type="common">Giant reed</name>
    <name type="synonym">Donax arundinaceus</name>
    <dbReference type="NCBI Taxonomy" id="35708"/>
    <lineage>
        <taxon>Eukaryota</taxon>
        <taxon>Viridiplantae</taxon>
        <taxon>Streptophyta</taxon>
        <taxon>Embryophyta</taxon>
        <taxon>Tracheophyta</taxon>
        <taxon>Spermatophyta</taxon>
        <taxon>Magnoliopsida</taxon>
        <taxon>Liliopsida</taxon>
        <taxon>Poales</taxon>
        <taxon>Poaceae</taxon>
        <taxon>PACMAD clade</taxon>
        <taxon>Arundinoideae</taxon>
        <taxon>Arundineae</taxon>
        <taxon>Arundo</taxon>
    </lineage>
</organism>
<proteinExistence type="predicted"/>
<dbReference type="AlphaFoldDB" id="A0A0A9DRW0"/>
<reference evidence="1" key="2">
    <citation type="journal article" date="2015" name="Data Brief">
        <title>Shoot transcriptome of the giant reed, Arundo donax.</title>
        <authorList>
            <person name="Barrero R.A."/>
            <person name="Guerrero F.D."/>
            <person name="Moolhuijzen P."/>
            <person name="Goolsby J.A."/>
            <person name="Tidwell J."/>
            <person name="Bellgard S.E."/>
            <person name="Bellgard M.I."/>
        </authorList>
    </citation>
    <scope>NUCLEOTIDE SEQUENCE</scope>
    <source>
        <tissue evidence="1">Shoot tissue taken approximately 20 cm above the soil surface</tissue>
    </source>
</reference>
<name>A0A0A9DRW0_ARUDO</name>
<evidence type="ECO:0000313" key="1">
    <source>
        <dbReference type="EMBL" id="JAD89428.1"/>
    </source>
</evidence>
<sequence>MHGYTGCAYTEPNRHDPYYCACTTLSFILCNQTYKFEVNLFINSSKMYLQDSLVICPGSQSSIEVQSCRTFNEFLNK</sequence>
<dbReference type="EMBL" id="GBRH01208467">
    <property type="protein sequence ID" value="JAD89428.1"/>
    <property type="molecule type" value="Transcribed_RNA"/>
</dbReference>
<accession>A0A0A9DRW0</accession>
<reference evidence="1" key="1">
    <citation type="submission" date="2014-09" db="EMBL/GenBank/DDBJ databases">
        <authorList>
            <person name="Magalhaes I.L.F."/>
            <person name="Oliveira U."/>
            <person name="Santos F.R."/>
            <person name="Vidigal T.H.D.A."/>
            <person name="Brescovit A.D."/>
            <person name="Santos A.J."/>
        </authorList>
    </citation>
    <scope>NUCLEOTIDE SEQUENCE</scope>
    <source>
        <tissue evidence="1">Shoot tissue taken approximately 20 cm above the soil surface</tissue>
    </source>
</reference>